<dbReference type="EMBL" id="GBXM01012614">
    <property type="protein sequence ID" value="JAH95963.1"/>
    <property type="molecule type" value="Transcribed_RNA"/>
</dbReference>
<evidence type="ECO:0000313" key="2">
    <source>
        <dbReference type="EMBL" id="JAH95963.1"/>
    </source>
</evidence>
<reference evidence="2" key="1">
    <citation type="submission" date="2014-11" db="EMBL/GenBank/DDBJ databases">
        <authorList>
            <person name="Amaro Gonzalez C."/>
        </authorList>
    </citation>
    <scope>NUCLEOTIDE SEQUENCE</scope>
</reference>
<protein>
    <submittedName>
        <fullName evidence="2">Uncharacterized protein</fullName>
    </submittedName>
</protein>
<feature type="signal peptide" evidence="1">
    <location>
        <begin position="1"/>
        <end position="27"/>
    </location>
</feature>
<accession>A0A0E9X2Q1</accession>
<feature type="chain" id="PRO_5002434875" evidence="1">
    <location>
        <begin position="28"/>
        <end position="73"/>
    </location>
</feature>
<keyword evidence="1" id="KW-0732">Signal</keyword>
<sequence>MIPFPLKPQSLLCHWMWLGYLPSYMGGAQTQGCIFPAPVSLLRPLSRALATRQQLLGLSRPRLPINTRHLACK</sequence>
<name>A0A0E9X2Q1_ANGAN</name>
<evidence type="ECO:0000256" key="1">
    <source>
        <dbReference type="SAM" id="SignalP"/>
    </source>
</evidence>
<reference evidence="2" key="2">
    <citation type="journal article" date="2015" name="Fish Shellfish Immunol.">
        <title>Early steps in the European eel (Anguilla anguilla)-Vibrio vulnificus interaction in the gills: Role of the RtxA13 toxin.</title>
        <authorList>
            <person name="Callol A."/>
            <person name="Pajuelo D."/>
            <person name="Ebbesson L."/>
            <person name="Teles M."/>
            <person name="MacKenzie S."/>
            <person name="Amaro C."/>
        </authorList>
    </citation>
    <scope>NUCLEOTIDE SEQUENCE</scope>
</reference>
<dbReference type="AlphaFoldDB" id="A0A0E9X2Q1"/>
<proteinExistence type="predicted"/>
<organism evidence="2">
    <name type="scientific">Anguilla anguilla</name>
    <name type="common">European freshwater eel</name>
    <name type="synonym">Muraena anguilla</name>
    <dbReference type="NCBI Taxonomy" id="7936"/>
    <lineage>
        <taxon>Eukaryota</taxon>
        <taxon>Metazoa</taxon>
        <taxon>Chordata</taxon>
        <taxon>Craniata</taxon>
        <taxon>Vertebrata</taxon>
        <taxon>Euteleostomi</taxon>
        <taxon>Actinopterygii</taxon>
        <taxon>Neopterygii</taxon>
        <taxon>Teleostei</taxon>
        <taxon>Anguilliformes</taxon>
        <taxon>Anguillidae</taxon>
        <taxon>Anguilla</taxon>
    </lineage>
</organism>